<dbReference type="InterPro" id="IPR000361">
    <property type="entry name" value="ATAP_core_dom"/>
</dbReference>
<proteinExistence type="predicted"/>
<dbReference type="OrthoDB" id="2361087at2"/>
<reference evidence="2 3" key="1">
    <citation type="submission" date="2018-12" db="EMBL/GenBank/DDBJ databases">
        <authorList>
            <person name="Sun L."/>
            <person name="Chen Z."/>
        </authorList>
    </citation>
    <scope>NUCLEOTIDE SEQUENCE [LARGE SCALE GENOMIC DNA]</scope>
    <source>
        <strain evidence="2 3">3-5-3</strain>
    </source>
</reference>
<name>A0A433XPI8_9BACL</name>
<evidence type="ECO:0000313" key="3">
    <source>
        <dbReference type="Proteomes" id="UP000272464"/>
    </source>
</evidence>
<keyword evidence="3" id="KW-1185">Reference proteome</keyword>
<protein>
    <submittedName>
        <fullName evidence="2">Iron-sulfur cluster biosynthesis family protein</fullName>
    </submittedName>
</protein>
<feature type="domain" description="Core" evidence="1">
    <location>
        <begin position="1"/>
        <end position="103"/>
    </location>
</feature>
<sequence length="107" mass="12189">MRITLDQQAKDIITKKIGDHPGQVRLLYDTEGCGCYGITSFQIINQPDPTDVPIENESFPFWVDPQRAVFYEEQLRLKGDPLDGSFRLEGDSQLYGQNVKLNDIRGN</sequence>
<gene>
    <name evidence="2" type="ORF">EJP77_03020</name>
</gene>
<organism evidence="2 3">
    <name type="scientific">Paenibacillus zeisoli</name>
    <dbReference type="NCBI Taxonomy" id="2496267"/>
    <lineage>
        <taxon>Bacteria</taxon>
        <taxon>Bacillati</taxon>
        <taxon>Bacillota</taxon>
        <taxon>Bacilli</taxon>
        <taxon>Bacillales</taxon>
        <taxon>Paenibacillaceae</taxon>
        <taxon>Paenibacillus</taxon>
    </lineage>
</organism>
<comment type="caution">
    <text evidence="2">The sequence shown here is derived from an EMBL/GenBank/DDBJ whole genome shotgun (WGS) entry which is preliminary data.</text>
</comment>
<dbReference type="Gene3D" id="2.60.300.12">
    <property type="entry name" value="HesB-like domain"/>
    <property type="match status" value="1"/>
</dbReference>
<dbReference type="Proteomes" id="UP000272464">
    <property type="component" value="Unassembled WGS sequence"/>
</dbReference>
<dbReference type="SUPFAM" id="SSF89360">
    <property type="entry name" value="HesB-like domain"/>
    <property type="match status" value="1"/>
</dbReference>
<dbReference type="Pfam" id="PF01521">
    <property type="entry name" value="Fe-S_biosyn"/>
    <property type="match status" value="1"/>
</dbReference>
<dbReference type="EMBL" id="RZNX01000001">
    <property type="protein sequence ID" value="RUT35987.1"/>
    <property type="molecule type" value="Genomic_DNA"/>
</dbReference>
<dbReference type="AlphaFoldDB" id="A0A433XPI8"/>
<dbReference type="InterPro" id="IPR035903">
    <property type="entry name" value="HesB-like_dom_sf"/>
</dbReference>
<accession>A0A433XPI8</accession>
<evidence type="ECO:0000259" key="1">
    <source>
        <dbReference type="Pfam" id="PF01521"/>
    </source>
</evidence>
<dbReference type="RefSeq" id="WP_127197683.1">
    <property type="nucleotide sequence ID" value="NZ_RZNX01000001.1"/>
</dbReference>
<evidence type="ECO:0000313" key="2">
    <source>
        <dbReference type="EMBL" id="RUT35987.1"/>
    </source>
</evidence>